<comment type="caution">
    <text evidence="2">The sequence shown here is derived from an EMBL/GenBank/DDBJ whole genome shotgun (WGS) entry which is preliminary data.</text>
</comment>
<evidence type="ECO:0000313" key="3">
    <source>
        <dbReference type="Proteomes" id="UP001314170"/>
    </source>
</evidence>
<accession>A0AAV1RR85</accession>
<evidence type="ECO:0000256" key="1">
    <source>
        <dbReference type="ARBA" id="ARBA00008645"/>
    </source>
</evidence>
<dbReference type="Proteomes" id="UP001314170">
    <property type="component" value="Unassembled WGS sequence"/>
</dbReference>
<dbReference type="SUPFAM" id="SSF53474">
    <property type="entry name" value="alpha/beta-Hydrolases"/>
    <property type="match status" value="1"/>
</dbReference>
<name>A0AAV1RR85_9ROSI</name>
<reference evidence="2 3" key="1">
    <citation type="submission" date="2024-01" db="EMBL/GenBank/DDBJ databases">
        <authorList>
            <person name="Waweru B."/>
        </authorList>
    </citation>
    <scope>NUCLEOTIDE SEQUENCE [LARGE SCALE GENOMIC DNA]</scope>
</reference>
<protein>
    <recommendedName>
        <fullName evidence="4">AB hydrolase-1 domain-containing protein</fullName>
    </recommendedName>
</protein>
<organism evidence="2 3">
    <name type="scientific">Dovyalis caffra</name>
    <dbReference type="NCBI Taxonomy" id="77055"/>
    <lineage>
        <taxon>Eukaryota</taxon>
        <taxon>Viridiplantae</taxon>
        <taxon>Streptophyta</taxon>
        <taxon>Embryophyta</taxon>
        <taxon>Tracheophyta</taxon>
        <taxon>Spermatophyta</taxon>
        <taxon>Magnoliopsida</taxon>
        <taxon>eudicotyledons</taxon>
        <taxon>Gunneridae</taxon>
        <taxon>Pentapetalae</taxon>
        <taxon>rosids</taxon>
        <taxon>fabids</taxon>
        <taxon>Malpighiales</taxon>
        <taxon>Salicaceae</taxon>
        <taxon>Flacourtieae</taxon>
        <taxon>Dovyalis</taxon>
    </lineage>
</organism>
<sequence>MGIVQEAHNVKVLGSGIVLGHGFGTDQSIIFDFERYSTVEGYVCDLLAILEEPQVKSCICVGHSFSGMIGAIASITRADLFSKIIMLSATPRVPSHILQSIKDMAVPLTVCEYLHQNLGGRSIVEVMPVGGHPPQLSSPDIVIPEILKHINLL</sequence>
<dbReference type="InterPro" id="IPR029058">
    <property type="entry name" value="AB_hydrolase_fold"/>
</dbReference>
<dbReference type="AlphaFoldDB" id="A0AAV1RR85"/>
<dbReference type="PANTHER" id="PTHR43039">
    <property type="entry name" value="ESTERASE-RELATED"/>
    <property type="match status" value="1"/>
</dbReference>
<comment type="similarity">
    <text evidence="1">Belongs to the AB hydrolase superfamily.</text>
</comment>
<evidence type="ECO:0008006" key="4">
    <source>
        <dbReference type="Google" id="ProtNLM"/>
    </source>
</evidence>
<keyword evidence="3" id="KW-1185">Reference proteome</keyword>
<proteinExistence type="inferred from homology"/>
<gene>
    <name evidence="2" type="ORF">DCAF_LOCUS12817</name>
</gene>
<evidence type="ECO:0000313" key="2">
    <source>
        <dbReference type="EMBL" id="CAK7337779.1"/>
    </source>
</evidence>
<dbReference type="EMBL" id="CAWUPB010001108">
    <property type="protein sequence ID" value="CAK7337779.1"/>
    <property type="molecule type" value="Genomic_DNA"/>
</dbReference>
<dbReference type="Gene3D" id="3.40.50.1820">
    <property type="entry name" value="alpha/beta hydrolase"/>
    <property type="match status" value="2"/>
</dbReference>